<dbReference type="PANTHER" id="PTHR47396">
    <property type="entry name" value="TYPE I RESTRICTION ENZYME ECOKI R PROTEIN"/>
    <property type="match status" value="1"/>
</dbReference>
<dbReference type="InterPro" id="IPR013670">
    <property type="entry name" value="EcoEI_R_C_dom"/>
</dbReference>
<reference evidence="3 4" key="1">
    <citation type="submission" date="2016-09" db="EMBL/GenBank/DDBJ databases">
        <title>Acidihalobacter prosperus V6 (DSM14174).</title>
        <authorList>
            <person name="Khaleque H.N."/>
            <person name="Ramsay J.P."/>
            <person name="Murphy R.J.T."/>
            <person name="Kaksonen A.H."/>
            <person name="Boxall N.J."/>
            <person name="Watkin E.L.J."/>
        </authorList>
    </citation>
    <scope>NUCLEOTIDE SEQUENCE [LARGE SCALE GENOMIC DNA]</scope>
    <source>
        <strain evidence="3 4">V6</strain>
    </source>
</reference>
<dbReference type="InterPro" id="IPR007409">
    <property type="entry name" value="Restrct_endonuc_type1_HsdR_N"/>
</dbReference>
<dbReference type="Proteomes" id="UP000095342">
    <property type="component" value="Chromosome"/>
</dbReference>
<keyword evidence="1" id="KW-0175">Coiled coil</keyword>
<dbReference type="Pfam" id="PF04313">
    <property type="entry name" value="HSDR_N"/>
    <property type="match status" value="1"/>
</dbReference>
<dbReference type="InterPro" id="IPR006935">
    <property type="entry name" value="Helicase/UvrB_N"/>
</dbReference>
<dbReference type="SUPFAM" id="SSF52540">
    <property type="entry name" value="P-loop containing nucleoside triphosphate hydrolases"/>
    <property type="match status" value="2"/>
</dbReference>
<dbReference type="Gene3D" id="3.40.50.300">
    <property type="entry name" value="P-loop containing nucleotide triphosphate hydrolases"/>
    <property type="match status" value="2"/>
</dbReference>
<dbReference type="InterPro" id="IPR025285">
    <property type="entry name" value="DUF4145"/>
</dbReference>
<evidence type="ECO:0000259" key="2">
    <source>
        <dbReference type="PROSITE" id="PS51192"/>
    </source>
</evidence>
<dbReference type="RefSeq" id="WP_070072809.1">
    <property type="nucleotide sequence ID" value="NZ_CP017448.1"/>
</dbReference>
<dbReference type="InterPro" id="IPR014001">
    <property type="entry name" value="Helicase_ATP-bd"/>
</dbReference>
<sequence>MSNFAFLPETFRDIAEAARKAEGHILGDPRAACFHARFTLEAALHWLYRHDPALRLPYDRSLGALLHEPSLQNLLPEAVFQKARVIQKLGNQAVHSPRPVKQYDALQVVKELHHVCYWLARTYAPDAARAGAAWDDARVPQPARAGKAEDTVPRERLAELEAQFAAQSEAALKQQQERDALDAELQVLRAKLAEVRAEAEATPDTHDYSEAETREYLIDVDLRRAGWPLDQPRDREYEVTGMPNNQAKGYADYVLWGDDGKPLAVVEAKRTTADPTAGRQQAKLYADCLEQMHGQRPLIFYTNGYETWAWDDAAYPPRKVAGFYKKDELQRLILRRTQRKALDVATVKDVIAGRYYQKRAIGSLFAQFARQRRKALLVMATGTGKTRTAIALVDALQRAGWVKRALFLADRVSLVHQAVNAFKTHLPESSPVNLVTEKDTDGRVYVCTYPTMLNLIDQSDGGTARFGVGHFDLVVIDEAHRSVYQKYGAIFAYFDSLLVGLTATPREEVDRNTYALFELEAGVPTDAYELDTAVRDGFLVPPHVQQVDIRFPREGIDYDALSPEEKAQWESLDWGDDGEPGMLPTSVNATAINNWLFNTDTVDKVLQHLMEHGHTVENGDRLAKTIVFARNHEHAAFIEERFNHHYPHYKGAFARVIDNRAKYPQSLIDDFSQADKAPHIAISVDMLDTGIDVPEVANLVFFKPVYSKIKFWQMIGRGTRLCPNLFGPDEDKQDFRVFDFCFNFDFFRENPQGIEGSSGVALGTRLFRARVKLLGHVQADTDLDPDAALGGSLVDELHGEVAAMNRENFIVRMHLQAVERFQDRTAWVALSEHDRERLQREVAGLPSERETDELESRLFDLTALRMQLALAEGDGRTLETLRQRVVEIAMLLEDKAGIPAVKAQLGYLAALQEPGFWEGLSLAALEDLRLRLRTLVPFLDKQQRRIVYTDFQDEVLGVREEQAVYMPKMTGVQYEKKVREYLRNHLDHLVIKRLRSNQPLTETDLQGLERTLAEIGADEGAALLGDLLKRSEAPSLAWFVRGLVGMDRAAAQAAFARFLNDRSLTPKQIRFVELIIDQLTTRGVMPAAALYEAPFSALDAGGPEAVFAGRENVVDGLFETLKAAHEGLSEAG</sequence>
<gene>
    <name evidence="3" type="ORF">BJI67_09345</name>
</gene>
<dbReference type="PANTHER" id="PTHR47396:SF1">
    <property type="entry name" value="ATP-DEPENDENT HELICASE IRC3-RELATED"/>
    <property type="match status" value="1"/>
</dbReference>
<proteinExistence type="predicted"/>
<dbReference type="GO" id="GO:0005524">
    <property type="term" value="F:ATP binding"/>
    <property type="evidence" value="ECO:0007669"/>
    <property type="project" value="UniProtKB-KW"/>
</dbReference>
<dbReference type="GO" id="GO:0009307">
    <property type="term" value="P:DNA restriction-modification system"/>
    <property type="evidence" value="ECO:0007669"/>
    <property type="project" value="UniProtKB-KW"/>
</dbReference>
<dbReference type="CDD" id="cd18799">
    <property type="entry name" value="SF2_C_EcoAI-like"/>
    <property type="match status" value="1"/>
</dbReference>
<dbReference type="Pfam" id="PF04851">
    <property type="entry name" value="ResIII"/>
    <property type="match status" value="1"/>
</dbReference>
<dbReference type="Pfam" id="PF00271">
    <property type="entry name" value="Helicase_C"/>
    <property type="match status" value="1"/>
</dbReference>
<dbReference type="EMBL" id="CP017448">
    <property type="protein sequence ID" value="AOV17241.1"/>
    <property type="molecule type" value="Genomic_DNA"/>
</dbReference>
<dbReference type="GO" id="GO:0009035">
    <property type="term" value="F:type I site-specific deoxyribonuclease activity"/>
    <property type="evidence" value="ECO:0007669"/>
    <property type="project" value="UniProtKB-EC"/>
</dbReference>
<keyword evidence="3" id="KW-0540">Nuclease</keyword>
<keyword evidence="3" id="KW-0255">Endonuclease</keyword>
<dbReference type="Pfam" id="PF08463">
    <property type="entry name" value="EcoEI_R_C"/>
    <property type="match status" value="1"/>
</dbReference>
<dbReference type="GO" id="GO:0005829">
    <property type="term" value="C:cytosol"/>
    <property type="evidence" value="ECO:0007669"/>
    <property type="project" value="TreeGrafter"/>
</dbReference>
<protein>
    <submittedName>
        <fullName evidence="3">Restriction endonuclease subunit R</fullName>
    </submittedName>
</protein>
<dbReference type="KEGG" id="aaeo:BJI67_09345"/>
<dbReference type="Gene3D" id="3.90.1570.30">
    <property type="match status" value="1"/>
</dbReference>
<dbReference type="SMART" id="SM00487">
    <property type="entry name" value="DEXDc"/>
    <property type="match status" value="1"/>
</dbReference>
<name>A0A1D8K8H7_9GAMM</name>
<dbReference type="GO" id="GO:0003677">
    <property type="term" value="F:DNA binding"/>
    <property type="evidence" value="ECO:0007669"/>
    <property type="project" value="UniProtKB-KW"/>
</dbReference>
<evidence type="ECO:0000313" key="4">
    <source>
        <dbReference type="Proteomes" id="UP000095342"/>
    </source>
</evidence>
<dbReference type="PROSITE" id="PS51192">
    <property type="entry name" value="HELICASE_ATP_BIND_1"/>
    <property type="match status" value="1"/>
</dbReference>
<dbReference type="InterPro" id="IPR027417">
    <property type="entry name" value="P-loop_NTPase"/>
</dbReference>
<evidence type="ECO:0000256" key="1">
    <source>
        <dbReference type="SAM" id="Coils"/>
    </source>
</evidence>
<feature type="domain" description="Helicase ATP-binding" evidence="2">
    <location>
        <begin position="366"/>
        <end position="523"/>
    </location>
</feature>
<dbReference type="Pfam" id="PF13643">
    <property type="entry name" value="DUF4145"/>
    <property type="match status" value="1"/>
</dbReference>
<feature type="coiled-coil region" evidence="1">
    <location>
        <begin position="157"/>
        <end position="198"/>
    </location>
</feature>
<evidence type="ECO:0000313" key="3">
    <source>
        <dbReference type="EMBL" id="AOV17241.1"/>
    </source>
</evidence>
<dbReference type="InterPro" id="IPR001650">
    <property type="entry name" value="Helicase_C-like"/>
</dbReference>
<keyword evidence="3" id="KW-0378">Hydrolase</keyword>
<dbReference type="AlphaFoldDB" id="A0A1D8K8H7"/>
<keyword evidence="4" id="KW-1185">Reference proteome</keyword>
<accession>A0A1D8K8H7</accession>
<organism evidence="3 4">
    <name type="scientific">Acidihalobacter aeolianus</name>
    <dbReference type="NCBI Taxonomy" id="2792603"/>
    <lineage>
        <taxon>Bacteria</taxon>
        <taxon>Pseudomonadati</taxon>
        <taxon>Pseudomonadota</taxon>
        <taxon>Gammaproteobacteria</taxon>
        <taxon>Chromatiales</taxon>
        <taxon>Ectothiorhodospiraceae</taxon>
        <taxon>Acidihalobacter</taxon>
    </lineage>
</organism>
<dbReference type="CDD" id="cd18032">
    <property type="entry name" value="DEXHc_RE_I_III_res"/>
    <property type="match status" value="1"/>
</dbReference>
<dbReference type="InterPro" id="IPR050742">
    <property type="entry name" value="Helicase_Restrict-Modif_Enz"/>
</dbReference>
<dbReference type="REBASE" id="162217">
    <property type="entry name" value="AprV6ORF9355P"/>
</dbReference>